<protein>
    <recommendedName>
        <fullName evidence="2">ParB-like N-terminal domain-containing protein</fullName>
    </recommendedName>
</protein>
<dbReference type="PANTHER" id="PTHR33375:SF1">
    <property type="entry name" value="CHROMOSOME-PARTITIONING PROTEIN PARB-RELATED"/>
    <property type="match status" value="1"/>
</dbReference>
<feature type="domain" description="ParB-like N-terminal" evidence="2">
    <location>
        <begin position="29"/>
        <end position="93"/>
    </location>
</feature>
<dbReference type="SUPFAM" id="SSF110849">
    <property type="entry name" value="ParB/Sulfiredoxin"/>
    <property type="match status" value="1"/>
</dbReference>
<evidence type="ECO:0000256" key="1">
    <source>
        <dbReference type="SAM" id="MobiDB-lite"/>
    </source>
</evidence>
<evidence type="ECO:0000313" key="3">
    <source>
        <dbReference type="EMBL" id="GHG06958.1"/>
    </source>
</evidence>
<sequence length="325" mass="36455">MSTKSTLGIAGFGNASKKIKSMKDKDYLDDIELSIIDFDKDQYRNDISDYDLEGLAASIDNVGLIKPIKVEAQPDGRFLIVDGEMRKRAKDLLFKQYEGKKHRTIQCLVHADVSIEGLDKRTSRDIIQISANHFHDPGSVFDVANKLVSLEKSLGSDELKKFLADHNQPNSRVNLSRWRALARVSEQLKSDLKNNDIKDKDTLLTLNRIYEKSPEDYSKLIAQYKNDELPVSIAKATKLKWQELSGKQKVTPNVSDPKDLNEGSLNKASKTAQSSVKSNLDDGFEMKIQASTILARGNALVINTPDNQLITISLPKKLKVKIIKE</sequence>
<gene>
    <name evidence="3" type="ORF">GCM10017161_40710</name>
</gene>
<feature type="compositionally biased region" description="Polar residues" evidence="1">
    <location>
        <begin position="263"/>
        <end position="274"/>
    </location>
</feature>
<reference evidence="3" key="2">
    <citation type="submission" date="2020-09" db="EMBL/GenBank/DDBJ databases">
        <authorList>
            <person name="Sun Q."/>
            <person name="Kim S."/>
        </authorList>
    </citation>
    <scope>NUCLEOTIDE SEQUENCE</scope>
    <source>
        <strain evidence="3">KCTC 42731</strain>
    </source>
</reference>
<dbReference type="Gene3D" id="3.90.1530.10">
    <property type="entry name" value="Conserved hypothetical protein from pyrococcus furiosus pfu- 392566-001, ParB domain"/>
    <property type="match status" value="1"/>
</dbReference>
<accession>A0A919ENK5</accession>
<dbReference type="RefSeq" id="WP_189774576.1">
    <property type="nucleotide sequence ID" value="NZ_BNCK01000014.1"/>
</dbReference>
<reference evidence="3" key="1">
    <citation type="journal article" date="2014" name="Int. J. Syst. Evol. Microbiol.">
        <title>Complete genome sequence of Corynebacterium casei LMG S-19264T (=DSM 44701T), isolated from a smear-ripened cheese.</title>
        <authorList>
            <consortium name="US DOE Joint Genome Institute (JGI-PGF)"/>
            <person name="Walter F."/>
            <person name="Albersmeier A."/>
            <person name="Kalinowski J."/>
            <person name="Ruckert C."/>
        </authorList>
    </citation>
    <scope>NUCLEOTIDE SEQUENCE</scope>
    <source>
        <strain evidence="3">KCTC 42731</strain>
    </source>
</reference>
<dbReference type="Proteomes" id="UP000623842">
    <property type="component" value="Unassembled WGS sequence"/>
</dbReference>
<comment type="caution">
    <text evidence="3">The sequence shown here is derived from an EMBL/GenBank/DDBJ whole genome shotgun (WGS) entry which is preliminary data.</text>
</comment>
<dbReference type="InterPro" id="IPR050336">
    <property type="entry name" value="Chromosome_partition/occlusion"/>
</dbReference>
<dbReference type="GO" id="GO:0007059">
    <property type="term" value="P:chromosome segregation"/>
    <property type="evidence" value="ECO:0007669"/>
    <property type="project" value="TreeGrafter"/>
</dbReference>
<organism evidence="3 4">
    <name type="scientific">Thalassotalea marina</name>
    <dbReference type="NCBI Taxonomy" id="1673741"/>
    <lineage>
        <taxon>Bacteria</taxon>
        <taxon>Pseudomonadati</taxon>
        <taxon>Pseudomonadota</taxon>
        <taxon>Gammaproteobacteria</taxon>
        <taxon>Alteromonadales</taxon>
        <taxon>Colwelliaceae</taxon>
        <taxon>Thalassotalea</taxon>
    </lineage>
</organism>
<feature type="region of interest" description="Disordered" evidence="1">
    <location>
        <begin position="247"/>
        <end position="274"/>
    </location>
</feature>
<name>A0A919ENK5_9GAMM</name>
<dbReference type="GO" id="GO:0005694">
    <property type="term" value="C:chromosome"/>
    <property type="evidence" value="ECO:0007669"/>
    <property type="project" value="TreeGrafter"/>
</dbReference>
<dbReference type="EMBL" id="BNCK01000014">
    <property type="protein sequence ID" value="GHG06958.1"/>
    <property type="molecule type" value="Genomic_DNA"/>
</dbReference>
<dbReference type="InterPro" id="IPR003115">
    <property type="entry name" value="ParB_N"/>
</dbReference>
<dbReference type="PANTHER" id="PTHR33375">
    <property type="entry name" value="CHROMOSOME-PARTITIONING PROTEIN PARB-RELATED"/>
    <property type="match status" value="1"/>
</dbReference>
<dbReference type="Pfam" id="PF02195">
    <property type="entry name" value="ParB_N"/>
    <property type="match status" value="1"/>
</dbReference>
<keyword evidence="4" id="KW-1185">Reference proteome</keyword>
<evidence type="ECO:0000313" key="4">
    <source>
        <dbReference type="Proteomes" id="UP000623842"/>
    </source>
</evidence>
<proteinExistence type="predicted"/>
<dbReference type="AlphaFoldDB" id="A0A919ENK5"/>
<dbReference type="InterPro" id="IPR036086">
    <property type="entry name" value="ParB/Sulfiredoxin_sf"/>
</dbReference>
<evidence type="ECO:0000259" key="2">
    <source>
        <dbReference type="Pfam" id="PF02195"/>
    </source>
</evidence>